<sequence length="203" mass="22064">MSERFQERAITGVRVSGVGPLIAASPTTHHDPNLAGIQPVDIHQYAQNPALWASVDPMDPRRAIPPHAPIPPPAMQPSPYAQMVSNRTIGRASLSIFLIFMNLMADFQLAGEFGVRHSTASWWPILIGLGLSHVFGWDAKRTEQLDVTGNMEQLVIAAPYTDLSNEVGGYGIPTSHYTVNMDSEIDFSPQINASDLSSPSCSE</sequence>
<dbReference type="Proteomes" id="UP000036681">
    <property type="component" value="Unplaced"/>
</dbReference>
<feature type="transmembrane region" description="Helical" evidence="2">
    <location>
        <begin position="92"/>
        <end position="110"/>
    </location>
</feature>
<evidence type="ECO:0000313" key="3">
    <source>
        <dbReference type="Proteomes" id="UP000036681"/>
    </source>
</evidence>
<keyword evidence="3" id="KW-1185">Reference proteome</keyword>
<proteinExistence type="predicted"/>
<evidence type="ECO:0000313" key="4">
    <source>
        <dbReference type="WBParaSite" id="ALUE_0000648501-mRNA-1"/>
    </source>
</evidence>
<reference evidence="4" key="1">
    <citation type="submission" date="2017-02" db="UniProtKB">
        <authorList>
            <consortium name="WormBaseParasite"/>
        </authorList>
    </citation>
    <scope>IDENTIFICATION</scope>
</reference>
<dbReference type="WBParaSite" id="ALUE_0000648501-mRNA-1">
    <property type="protein sequence ID" value="ALUE_0000648501-mRNA-1"/>
    <property type="gene ID" value="ALUE_0000648501"/>
</dbReference>
<evidence type="ECO:0000256" key="1">
    <source>
        <dbReference type="SAM" id="MobiDB-lite"/>
    </source>
</evidence>
<organism evidence="3 4">
    <name type="scientific">Ascaris lumbricoides</name>
    <name type="common">Giant roundworm</name>
    <dbReference type="NCBI Taxonomy" id="6252"/>
    <lineage>
        <taxon>Eukaryota</taxon>
        <taxon>Metazoa</taxon>
        <taxon>Ecdysozoa</taxon>
        <taxon>Nematoda</taxon>
        <taxon>Chromadorea</taxon>
        <taxon>Rhabditida</taxon>
        <taxon>Spirurina</taxon>
        <taxon>Ascaridomorpha</taxon>
        <taxon>Ascaridoidea</taxon>
        <taxon>Ascarididae</taxon>
        <taxon>Ascaris</taxon>
    </lineage>
</organism>
<name>A0A0M3HUK4_ASCLU</name>
<keyword evidence="2" id="KW-0812">Transmembrane</keyword>
<keyword evidence="2" id="KW-1133">Transmembrane helix</keyword>
<feature type="region of interest" description="Disordered" evidence="1">
    <location>
        <begin position="56"/>
        <end position="76"/>
    </location>
</feature>
<feature type="compositionally biased region" description="Pro residues" evidence="1">
    <location>
        <begin position="66"/>
        <end position="76"/>
    </location>
</feature>
<feature type="transmembrane region" description="Helical" evidence="2">
    <location>
        <begin position="122"/>
        <end position="139"/>
    </location>
</feature>
<dbReference type="AlphaFoldDB" id="A0A0M3HUK4"/>
<evidence type="ECO:0000256" key="2">
    <source>
        <dbReference type="SAM" id="Phobius"/>
    </source>
</evidence>
<keyword evidence="2" id="KW-0472">Membrane</keyword>
<protein>
    <submittedName>
        <fullName evidence="4">DUF5668 domain-containing protein</fullName>
    </submittedName>
</protein>
<accession>A0A0M3HUK4</accession>